<dbReference type="EMBL" id="CP003098">
    <property type="protein sequence ID" value="AET33290.1"/>
    <property type="molecule type" value="Genomic_DNA"/>
</dbReference>
<evidence type="ECO:0000313" key="9">
    <source>
        <dbReference type="EMBL" id="AET33290.1"/>
    </source>
</evidence>
<dbReference type="PANTHER" id="PTHR21496">
    <property type="entry name" value="FERREDOXIN-RELATED"/>
    <property type="match status" value="1"/>
</dbReference>
<keyword evidence="4" id="KW-0408">Iron</keyword>
<sequence>MDELPHGKPVIKLAGLRPIALLKLDDRVYAFEAFCPHSKWNLGASGKVITNNGHVYLFCMGHAGMWSLETGEGKVQGREAPKLKRYAVSVVNGYVYVDLSKTEERHQGAPIKSATMG</sequence>
<dbReference type="eggNOG" id="arCOG02852">
    <property type="taxonomic scope" value="Archaea"/>
</dbReference>
<dbReference type="PANTHER" id="PTHR21496:SF0">
    <property type="entry name" value="RIESKE DOMAIN-CONTAINING PROTEIN"/>
    <property type="match status" value="1"/>
</dbReference>
<comment type="cofactor">
    <cofactor evidence="7">
        <name>[2Fe-2S] cluster</name>
        <dbReference type="ChEBI" id="CHEBI:190135"/>
    </cofactor>
</comment>
<evidence type="ECO:0000313" key="10">
    <source>
        <dbReference type="Proteomes" id="UP000005867"/>
    </source>
</evidence>
<gene>
    <name evidence="9" type="ORF">P186_1888</name>
</gene>
<dbReference type="SUPFAM" id="SSF50022">
    <property type="entry name" value="ISP domain"/>
    <property type="match status" value="1"/>
</dbReference>
<proteinExistence type="predicted"/>
<dbReference type="BioCyc" id="PSP1104324:GJSN-1846-MONOMER"/>
<accession>G7VHJ9</accession>
<evidence type="ECO:0000256" key="6">
    <source>
        <dbReference type="ARBA" id="ARBA00023063"/>
    </source>
</evidence>
<evidence type="ECO:0000256" key="7">
    <source>
        <dbReference type="ARBA" id="ARBA00034078"/>
    </source>
</evidence>
<dbReference type="InterPro" id="IPR036922">
    <property type="entry name" value="Rieske_2Fe-2S_sf"/>
</dbReference>
<dbReference type="AlphaFoldDB" id="G7VHJ9"/>
<keyword evidence="2" id="KW-0479">Metal-binding</keyword>
<dbReference type="STRING" id="1104324.P186_1888"/>
<dbReference type="GO" id="GO:0008942">
    <property type="term" value="F:nitrite reductase [NAD(P)H] activity"/>
    <property type="evidence" value="ECO:0007669"/>
    <property type="project" value="InterPro"/>
</dbReference>
<dbReference type="Gene3D" id="2.102.10.10">
    <property type="entry name" value="Rieske [2Fe-2S] iron-sulphur domain"/>
    <property type="match status" value="1"/>
</dbReference>
<dbReference type="HOGENOM" id="CLU_055690_7_0_2"/>
<keyword evidence="5" id="KW-0411">Iron-sulfur</keyword>
<dbReference type="PROSITE" id="PS51296">
    <property type="entry name" value="RIESKE"/>
    <property type="match status" value="1"/>
</dbReference>
<keyword evidence="1" id="KW-0001">2Fe-2S</keyword>
<keyword evidence="3" id="KW-0560">Oxidoreductase</keyword>
<evidence type="ECO:0000256" key="1">
    <source>
        <dbReference type="ARBA" id="ARBA00022714"/>
    </source>
</evidence>
<dbReference type="GO" id="GO:0051537">
    <property type="term" value="F:2 iron, 2 sulfur cluster binding"/>
    <property type="evidence" value="ECO:0007669"/>
    <property type="project" value="UniProtKB-KW"/>
</dbReference>
<reference evidence="9 10" key="1">
    <citation type="journal article" date="2012" name="J. Bacteriol.">
        <title>Complete genome sequence of strain 1860, a crenarchaeon of the genus pyrobaculum able to grow with various electron acceptors.</title>
        <authorList>
            <person name="Mardanov A.V."/>
            <person name="Gumerov V.M."/>
            <person name="Slobodkina G.B."/>
            <person name="Beletsky A.V."/>
            <person name="Bonch-Osmolovskaya E.A."/>
            <person name="Ravin N.V."/>
            <person name="Skryabin K.G."/>
        </authorList>
    </citation>
    <scope>NUCLEOTIDE SEQUENCE [LARGE SCALE GENOMIC DNA]</scope>
    <source>
        <strain evidence="9 10">1860</strain>
    </source>
</reference>
<organism evidence="9 10">
    <name type="scientific">Pyrobaculum ferrireducens</name>
    <dbReference type="NCBI Taxonomy" id="1104324"/>
    <lineage>
        <taxon>Archaea</taxon>
        <taxon>Thermoproteota</taxon>
        <taxon>Thermoprotei</taxon>
        <taxon>Thermoproteales</taxon>
        <taxon>Thermoproteaceae</taxon>
        <taxon>Pyrobaculum</taxon>
    </lineage>
</organism>
<protein>
    <submittedName>
        <fullName evidence="9">Rieske (2Fe-2S) domain protein</fullName>
    </submittedName>
</protein>
<dbReference type="KEGG" id="pyr:P186_1888"/>
<dbReference type="InterPro" id="IPR017941">
    <property type="entry name" value="Rieske_2Fe-2S"/>
</dbReference>
<evidence type="ECO:0000256" key="4">
    <source>
        <dbReference type="ARBA" id="ARBA00023004"/>
    </source>
</evidence>
<dbReference type="GO" id="GO:0042128">
    <property type="term" value="P:nitrate assimilation"/>
    <property type="evidence" value="ECO:0007669"/>
    <property type="project" value="UniProtKB-KW"/>
</dbReference>
<evidence type="ECO:0000256" key="2">
    <source>
        <dbReference type="ARBA" id="ARBA00022723"/>
    </source>
</evidence>
<evidence type="ECO:0000256" key="5">
    <source>
        <dbReference type="ARBA" id="ARBA00023014"/>
    </source>
</evidence>
<evidence type="ECO:0000256" key="3">
    <source>
        <dbReference type="ARBA" id="ARBA00023002"/>
    </source>
</evidence>
<dbReference type="GO" id="GO:0046872">
    <property type="term" value="F:metal ion binding"/>
    <property type="evidence" value="ECO:0007669"/>
    <property type="project" value="UniProtKB-KW"/>
</dbReference>
<keyword evidence="6" id="KW-0534">Nitrate assimilation</keyword>
<dbReference type="Pfam" id="PF13806">
    <property type="entry name" value="Rieske_2"/>
    <property type="match status" value="1"/>
</dbReference>
<evidence type="ECO:0000259" key="8">
    <source>
        <dbReference type="PROSITE" id="PS51296"/>
    </source>
</evidence>
<feature type="domain" description="Rieske" evidence="8">
    <location>
        <begin position="1"/>
        <end position="97"/>
    </location>
</feature>
<dbReference type="Proteomes" id="UP000005867">
    <property type="component" value="Chromosome"/>
</dbReference>
<keyword evidence="10" id="KW-1185">Reference proteome</keyword>
<name>G7VHJ9_9CREN</name>
<dbReference type="InterPro" id="IPR012748">
    <property type="entry name" value="Rieske-like_NirD"/>
</dbReference>